<dbReference type="EMBL" id="AP019299">
    <property type="protein sequence ID" value="BBG99802.1"/>
    <property type="molecule type" value="Genomic_DNA"/>
</dbReference>
<evidence type="ECO:0000256" key="1">
    <source>
        <dbReference type="SAM" id="MobiDB-lite"/>
    </source>
</evidence>
<dbReference type="AlphaFoldDB" id="A0A4Y1R6M8"/>
<evidence type="ECO:0000259" key="2">
    <source>
        <dbReference type="Pfam" id="PF10536"/>
    </source>
</evidence>
<dbReference type="PANTHER" id="PTHR46033">
    <property type="entry name" value="PROTEIN MAIN-LIKE 2"/>
    <property type="match status" value="1"/>
</dbReference>
<feature type="region of interest" description="Disordered" evidence="1">
    <location>
        <begin position="466"/>
        <end position="491"/>
    </location>
</feature>
<feature type="domain" description="Aminotransferase-like plant mobile" evidence="2">
    <location>
        <begin position="13"/>
        <end position="206"/>
    </location>
</feature>
<reference evidence="3" key="1">
    <citation type="journal article" date="2019" name="Science">
        <title>Mutation of a bHLH transcription factor allowed almond domestication.</title>
        <authorList>
            <person name="Sanchez-Perez R."/>
            <person name="Pavan S."/>
            <person name="Mazzeo R."/>
            <person name="Moldovan C."/>
            <person name="Aiese Cigliano R."/>
            <person name="Del Cueto J."/>
            <person name="Ricciardi F."/>
            <person name="Lotti C."/>
            <person name="Ricciardi L."/>
            <person name="Dicenta F."/>
            <person name="Lopez-Marques R.L."/>
            <person name="Lindberg Moller B."/>
        </authorList>
    </citation>
    <scope>NUCLEOTIDE SEQUENCE</scope>
</reference>
<dbReference type="Pfam" id="PF10536">
    <property type="entry name" value="PMD"/>
    <property type="match status" value="1"/>
</dbReference>
<dbReference type="GO" id="GO:0010073">
    <property type="term" value="P:meristem maintenance"/>
    <property type="evidence" value="ECO:0007669"/>
    <property type="project" value="InterPro"/>
</dbReference>
<gene>
    <name evidence="3" type="ORF">Prudu_009610</name>
</gene>
<accession>A0A4Y1R6M8</accession>
<feature type="non-terminal residue" evidence="3">
    <location>
        <position position="1"/>
    </location>
</feature>
<protein>
    <recommendedName>
        <fullName evidence="2">Aminotransferase-like plant mobile domain-containing protein</fullName>
    </recommendedName>
</protein>
<name>A0A4Y1R6M8_PRUDU</name>
<proteinExistence type="predicted"/>
<dbReference type="InterPro" id="IPR044824">
    <property type="entry name" value="MAIN-like"/>
</dbReference>
<dbReference type="PANTHER" id="PTHR46033:SF65">
    <property type="entry name" value="AMINOTRANSFERASE-LIKE PLANT MOBILE DOMAIN-CONTAINING PROTEIN"/>
    <property type="match status" value="1"/>
</dbReference>
<evidence type="ECO:0000313" key="3">
    <source>
        <dbReference type="EMBL" id="BBG99802.1"/>
    </source>
</evidence>
<sequence length="853" mass="95852">TSPEVWGHWRRAGIYDAVLLSKQSINRDENLLAAALCFWNSASNTFDFRVGPMAPTLLDMAQIFGFRPHGRPVDAVGDYHRRKNQEKVATPFTISPATINQNCSFSNYLKKFSAEKDKDQQHMLFLLYWLNRFVFPNRSSAVLLEYRHLAEALHNHTDVGLGPTVLAHLFKNLHTATLENPLNLSAPGAFWMIQIWLQVYFPELRFPDVVLPENQVLALPLISAEVPKRSLEEYLMLFRHCTKRSAAQWQVVIRRTYPWFQAGFRLFEREPEEENARTDFRKKFLSITLPRDLPHGGGKPPNYHLGAEVYHPNFCARQLGCPQLIPLKSYRSCNRASSWRDADDLEVHKDARCAVNKISNSTDALYPSWEPNSCSSPDFDAWWHARFQNLPASVTALKVLFDGWENWLVFADGEARAHMIQTIKDINAQTIEDPSLTKNVGGQSVQAGEVIVSSVIAAGDLELPSADEEDDIGAEQTPVEAVPSGRKKRKGAGIPGEFGTFQLWESFSPPTKLKKLKKKGEVEYFTAEEAAAIPVSPSGTDDELREAFEEVEQEKELQELEEVSQKKVAGSEDDIWQKHSIQTASVYPYYAQANGQAESSNKHGLTGEDYSQAMLLELEELDASRIDTLNKLLAGKQAVSRAYNKRVRDKSFEEGEIVWKAILPLGAHIAGYGKWSPTWEGPFVINQILGMGAYRLQDRDGVIHNAPINGKWLKKFYPTMWDSQAFAFLTEVPSGAAPLVDRGFCNSKAGLELQPCSAQGRWPWFGAQSSPKPVLHLPALCQLFLKLFNLLLQLIRSSLGLLISSHHLVQFCLLPSKVSQIGFVCSFAELRGLEGRLEILIAIVQIKHISGQA</sequence>
<organism evidence="3">
    <name type="scientific">Prunus dulcis</name>
    <name type="common">Almond</name>
    <name type="synonym">Amygdalus dulcis</name>
    <dbReference type="NCBI Taxonomy" id="3755"/>
    <lineage>
        <taxon>Eukaryota</taxon>
        <taxon>Viridiplantae</taxon>
        <taxon>Streptophyta</taxon>
        <taxon>Embryophyta</taxon>
        <taxon>Tracheophyta</taxon>
        <taxon>Spermatophyta</taxon>
        <taxon>Magnoliopsida</taxon>
        <taxon>eudicotyledons</taxon>
        <taxon>Gunneridae</taxon>
        <taxon>Pentapetalae</taxon>
        <taxon>rosids</taxon>
        <taxon>fabids</taxon>
        <taxon>Rosales</taxon>
        <taxon>Rosaceae</taxon>
        <taxon>Amygdaloideae</taxon>
        <taxon>Amygdaleae</taxon>
        <taxon>Prunus</taxon>
    </lineage>
</organism>
<dbReference type="InterPro" id="IPR019557">
    <property type="entry name" value="AminoTfrase-like_pln_mobile"/>
</dbReference>